<evidence type="ECO:0000313" key="1">
    <source>
        <dbReference type="EMBL" id="QEE86921.1"/>
    </source>
</evidence>
<dbReference type="KEGG" id="aoy:EOV40_014550"/>
<keyword evidence="2" id="KW-1185">Reference proteome</keyword>
<organism evidence="1 2">
    <name type="scientific">Acetobacter oryzoeni</name>
    <dbReference type="NCBI Taxonomy" id="2500548"/>
    <lineage>
        <taxon>Bacteria</taxon>
        <taxon>Pseudomonadati</taxon>
        <taxon>Pseudomonadota</taxon>
        <taxon>Alphaproteobacteria</taxon>
        <taxon>Acetobacterales</taxon>
        <taxon>Acetobacteraceae</taxon>
        <taxon>Acetobacter</taxon>
    </lineage>
</organism>
<proteinExistence type="predicted"/>
<dbReference type="RefSeq" id="WP_128106457.1">
    <property type="nucleotide sequence ID" value="NZ_CP042810.1"/>
</dbReference>
<dbReference type="EMBL" id="CP042810">
    <property type="protein sequence ID" value="QEE86921.1"/>
    <property type="molecule type" value="Genomic_DNA"/>
</dbReference>
<evidence type="ECO:0000313" key="2">
    <source>
        <dbReference type="Proteomes" id="UP000287027"/>
    </source>
</evidence>
<keyword evidence="1" id="KW-0614">Plasmid</keyword>
<accession>A0A5B9GKY2</accession>
<geneLocation type="plasmid" evidence="1 2">
    <name>unnamed2</name>
</geneLocation>
<dbReference type="Proteomes" id="UP000287027">
    <property type="component" value="Plasmid unnamed2"/>
</dbReference>
<dbReference type="AlphaFoldDB" id="A0A5B9GKY2"/>
<protein>
    <submittedName>
        <fullName evidence="1">Uncharacterized protein</fullName>
    </submittedName>
</protein>
<reference evidence="1 2" key="1">
    <citation type="submission" date="2019-08" db="EMBL/GenBank/DDBJ databases">
        <title>Acetobacter oryzioeni sp. nov., isolated from Korean rice wine vinegar.</title>
        <authorList>
            <person name="Baek J.H."/>
            <person name="Kim K.H."/>
            <person name="Jeon C.O."/>
            <person name="Han D.M."/>
        </authorList>
    </citation>
    <scope>NUCLEOTIDE SEQUENCE [LARGE SCALE GENOMIC DNA]</scope>
    <source>
        <strain evidence="1 2">B6</strain>
        <plasmid evidence="1 2">unnamed2</plasmid>
    </source>
</reference>
<gene>
    <name evidence="1" type="ORF">EOV40_014550</name>
</gene>
<name>A0A5B9GKY2_9PROT</name>
<sequence length="370" mass="40594">MTPIGARLVVMLSDERQRMANEWFCKWHYISGSMPVEIESFNGRPIRYGGIRYTGVPQTIYRQTIQHYLAKKICEVFYGIEDEILRYPFAIRDQALSEAKSFITDFAQQIRHEAVEKDRILQGDGFKFPQRQDIGEWVGSQPQDIAARVDQLRRIYCDVMSEVGGNNMVFGSMAKDKVTLVKHSGEVIRKDIPASVSSHQITMFAADLPIEVGDHFLRELPSKLVEDFIVVDPGYHSGVASIPPHFQTKVRRSDAPVATPQTVIATFHGANSRLNINSVDNSFNVASDITPAQVKDLVAQIRAAAPGLPAAQRSGIESSLAELESEVNSATPSASKLRATLVSLRSVVEGASGNLVAAGIGSLISKLLGG</sequence>